<sequence length="93" mass="10635">MSIDDKMLMDLANQIGLGGKNSQKTSDMISEATQNFSGKSDDQLLQEILKLKQVLKKDRKAFDKQMEMIKSLRPMMTAEQRKKLDGLLKMLDE</sequence>
<name>A0A410PX67_9FIRM</name>
<dbReference type="EMBL" id="CP035281">
    <property type="protein sequence ID" value="QAT43486.1"/>
    <property type="molecule type" value="Genomic_DNA"/>
</dbReference>
<keyword evidence="2" id="KW-1185">Reference proteome</keyword>
<dbReference type="RefSeq" id="WP_128746266.1">
    <property type="nucleotide sequence ID" value="NZ_CP035281.1"/>
</dbReference>
<dbReference type="OrthoDB" id="2084943at2"/>
<gene>
    <name evidence="1" type="ORF">EQM06_09810</name>
</gene>
<dbReference type="KEGG" id="amij:EQM06_09810"/>
<evidence type="ECO:0000313" key="2">
    <source>
        <dbReference type="Proteomes" id="UP000287601"/>
    </source>
</evidence>
<dbReference type="AlphaFoldDB" id="A0A410PX67"/>
<evidence type="ECO:0000313" key="1">
    <source>
        <dbReference type="EMBL" id="QAT43486.1"/>
    </source>
</evidence>
<accession>A0A410PX67</accession>
<proteinExistence type="predicted"/>
<organism evidence="1 2">
    <name type="scientific">Aminipila luticellarii</name>
    <dbReference type="NCBI Taxonomy" id="2507160"/>
    <lineage>
        <taxon>Bacteria</taxon>
        <taxon>Bacillati</taxon>
        <taxon>Bacillota</taxon>
        <taxon>Clostridia</taxon>
        <taxon>Peptostreptococcales</taxon>
        <taxon>Anaerovoracaceae</taxon>
        <taxon>Aminipila</taxon>
    </lineage>
</organism>
<reference evidence="1 2" key="1">
    <citation type="submission" date="2019-01" db="EMBL/GenBank/DDBJ databases">
        <title>Draft genomes of a novel of Aminipila strains.</title>
        <authorList>
            <person name="Ma S."/>
        </authorList>
    </citation>
    <scope>NUCLEOTIDE SEQUENCE [LARGE SCALE GENOMIC DNA]</scope>
    <source>
        <strain evidence="2">JN-39</strain>
    </source>
</reference>
<protein>
    <submittedName>
        <fullName evidence="1">Uncharacterized protein</fullName>
    </submittedName>
</protein>
<dbReference type="Proteomes" id="UP000287601">
    <property type="component" value="Chromosome"/>
</dbReference>